<proteinExistence type="predicted"/>
<organism evidence="2 3">
    <name type="scientific">Azospirillum rugosum</name>
    <dbReference type="NCBI Taxonomy" id="416170"/>
    <lineage>
        <taxon>Bacteria</taxon>
        <taxon>Pseudomonadati</taxon>
        <taxon>Pseudomonadota</taxon>
        <taxon>Alphaproteobacteria</taxon>
        <taxon>Rhodospirillales</taxon>
        <taxon>Azospirillaceae</taxon>
        <taxon>Azospirillum</taxon>
    </lineage>
</organism>
<reference evidence="2 3" key="1">
    <citation type="submission" date="2021-03" db="EMBL/GenBank/DDBJ databases">
        <title>Genomic Encyclopedia of Type Strains, Phase III (KMG-III): the genomes of soil and plant-associated and newly described type strains.</title>
        <authorList>
            <person name="Whitman W."/>
        </authorList>
    </citation>
    <scope>NUCLEOTIDE SEQUENCE [LARGE SCALE GENOMIC DNA]</scope>
    <source>
        <strain evidence="2 3">IMMIB AFH-6</strain>
    </source>
</reference>
<evidence type="ECO:0000313" key="3">
    <source>
        <dbReference type="Proteomes" id="UP000781958"/>
    </source>
</evidence>
<dbReference type="EMBL" id="JAGINP010000020">
    <property type="protein sequence ID" value="MBP2295167.1"/>
    <property type="molecule type" value="Genomic_DNA"/>
</dbReference>
<evidence type="ECO:0000313" key="2">
    <source>
        <dbReference type="EMBL" id="MBP2295167.1"/>
    </source>
</evidence>
<dbReference type="RefSeq" id="WP_209769584.1">
    <property type="nucleotide sequence ID" value="NZ_JAGINP010000020.1"/>
</dbReference>
<feature type="compositionally biased region" description="Basic and acidic residues" evidence="1">
    <location>
        <begin position="16"/>
        <end position="37"/>
    </location>
</feature>
<protein>
    <submittedName>
        <fullName evidence="2">Uncharacterized protein</fullName>
    </submittedName>
</protein>
<feature type="region of interest" description="Disordered" evidence="1">
    <location>
        <begin position="14"/>
        <end position="37"/>
    </location>
</feature>
<accession>A0ABS4SRU3</accession>
<keyword evidence="3" id="KW-1185">Reference proteome</keyword>
<dbReference type="Proteomes" id="UP000781958">
    <property type="component" value="Unassembled WGS sequence"/>
</dbReference>
<comment type="caution">
    <text evidence="2">The sequence shown here is derived from an EMBL/GenBank/DDBJ whole genome shotgun (WGS) entry which is preliminary data.</text>
</comment>
<name>A0ABS4SRU3_9PROT</name>
<sequence>MRAIELGIYNPSQDKLVNRHDDDTRKPRKTLRDLNRENQIRQARDLQRRREEETIALIFGDPEVEREELDLRKARAEIRKTEFEAEQARLEIEQIRAETVATMAAAQKARADAKLAAAKAWNG</sequence>
<gene>
    <name evidence="2" type="ORF">J2851_004970</name>
</gene>
<evidence type="ECO:0000256" key="1">
    <source>
        <dbReference type="SAM" id="MobiDB-lite"/>
    </source>
</evidence>